<accession>A0A2W1EK55</accession>
<dbReference type="EMBL" id="NQIK02000010">
    <property type="protein sequence ID" value="KAF7565010.1"/>
    <property type="molecule type" value="Genomic_DNA"/>
</dbReference>
<dbReference type="Proteomes" id="UP000245464">
    <property type="component" value="Chromosome 10"/>
</dbReference>
<protein>
    <submittedName>
        <fullName evidence="1">Uncharacterized protein</fullName>
    </submittedName>
</protein>
<evidence type="ECO:0000313" key="2">
    <source>
        <dbReference type="Proteomes" id="UP000245464"/>
    </source>
</evidence>
<dbReference type="RefSeq" id="XP_065959087.1">
    <property type="nucleotide sequence ID" value="XM_066104523.1"/>
</dbReference>
<organism evidence="1 2">
    <name type="scientific">Pyrenophora tritici-repentis</name>
    <dbReference type="NCBI Taxonomy" id="45151"/>
    <lineage>
        <taxon>Eukaryota</taxon>
        <taxon>Fungi</taxon>
        <taxon>Dikarya</taxon>
        <taxon>Ascomycota</taxon>
        <taxon>Pezizomycotina</taxon>
        <taxon>Dothideomycetes</taxon>
        <taxon>Pleosporomycetidae</taxon>
        <taxon>Pleosporales</taxon>
        <taxon>Pleosporineae</taxon>
        <taxon>Pleosporaceae</taxon>
        <taxon>Pyrenophora</taxon>
    </lineage>
</organism>
<sequence length="96" mass="9942">MGVLGCVGCEFVDGAVTSGFCEDEVADADDALAWGLLGEGAYDGVFGLRGDCFDDAGGETGSDYFGYVECGAFLFEDADAVLLNLRCPWFGDGEGV</sequence>
<name>A0A2W1EK55_9PLEO</name>
<proteinExistence type="predicted"/>
<dbReference type="AlphaFoldDB" id="A0A2W1EK55"/>
<gene>
    <name evidence="1" type="ORF">PtrM4_044440</name>
</gene>
<evidence type="ECO:0000313" key="1">
    <source>
        <dbReference type="EMBL" id="KAF7565010.1"/>
    </source>
</evidence>
<dbReference type="GeneID" id="90954758"/>
<reference evidence="1" key="1">
    <citation type="journal article" date="2018" name="BMC Genomics">
        <title>Comparative genomics of the wheat fungal pathogen Pyrenophora tritici-repentis reveals chromosomal variations and genome plasticity.</title>
        <authorList>
            <person name="Moolhuijzen P."/>
            <person name="See P.T."/>
            <person name="Hane J.K."/>
            <person name="Shi G."/>
            <person name="Liu Z."/>
            <person name="Oliver R.P."/>
            <person name="Moffat C.S."/>
        </authorList>
    </citation>
    <scope>NUCLEOTIDE SEQUENCE [LARGE SCALE GENOMIC DNA]</scope>
    <source>
        <strain evidence="1">M4</strain>
    </source>
</reference>
<comment type="caution">
    <text evidence="1">The sequence shown here is derived from an EMBL/GenBank/DDBJ whole genome shotgun (WGS) entry which is preliminary data.</text>
</comment>
<dbReference type="KEGG" id="ptrr:90954758"/>